<protein>
    <submittedName>
        <fullName evidence="9">Type VII secretion integral membrane protein EccD</fullName>
    </submittedName>
</protein>
<feature type="transmembrane region" description="Helical" evidence="7">
    <location>
        <begin position="370"/>
        <end position="389"/>
    </location>
</feature>
<dbReference type="NCBIfam" id="TIGR03920">
    <property type="entry name" value="T7SS_EccD"/>
    <property type="match status" value="1"/>
</dbReference>
<dbReference type="RefSeq" id="WP_239160225.1">
    <property type="nucleotide sequence ID" value="NZ_BOPH01000038.1"/>
</dbReference>
<evidence type="ECO:0000256" key="2">
    <source>
        <dbReference type="ARBA" id="ARBA00006162"/>
    </source>
</evidence>
<dbReference type="InterPro" id="IPR006707">
    <property type="entry name" value="T7SS_EccD"/>
</dbReference>
<dbReference type="Pfam" id="PF08817">
    <property type="entry name" value="YukD"/>
    <property type="match status" value="1"/>
</dbReference>
<evidence type="ECO:0000256" key="3">
    <source>
        <dbReference type="ARBA" id="ARBA00022475"/>
    </source>
</evidence>
<feature type="transmembrane region" description="Helical" evidence="7">
    <location>
        <begin position="118"/>
        <end position="139"/>
    </location>
</feature>
<dbReference type="Proteomes" id="UP000635606">
    <property type="component" value="Unassembled WGS sequence"/>
</dbReference>
<dbReference type="AlphaFoldDB" id="A0A8J3ZTM6"/>
<evidence type="ECO:0000313" key="10">
    <source>
        <dbReference type="Proteomes" id="UP000635606"/>
    </source>
</evidence>
<dbReference type="Pfam" id="PF19053">
    <property type="entry name" value="EccD"/>
    <property type="match status" value="1"/>
</dbReference>
<feature type="transmembrane region" description="Helical" evidence="7">
    <location>
        <begin position="231"/>
        <end position="252"/>
    </location>
</feature>
<evidence type="ECO:0000256" key="7">
    <source>
        <dbReference type="SAM" id="Phobius"/>
    </source>
</evidence>
<feature type="domain" description="EccD-like transmembrane" evidence="8">
    <location>
        <begin position="116"/>
        <end position="456"/>
    </location>
</feature>
<feature type="transmembrane region" description="Helical" evidence="7">
    <location>
        <begin position="145"/>
        <end position="163"/>
    </location>
</feature>
<keyword evidence="10" id="KW-1185">Reference proteome</keyword>
<dbReference type="Gene3D" id="3.10.20.90">
    <property type="entry name" value="Phosphatidylinositol 3-kinase Catalytic Subunit, Chain A, domain 1"/>
    <property type="match status" value="1"/>
</dbReference>
<evidence type="ECO:0000313" key="9">
    <source>
        <dbReference type="EMBL" id="GIJ68190.1"/>
    </source>
</evidence>
<feature type="transmembrane region" description="Helical" evidence="7">
    <location>
        <begin position="170"/>
        <end position="192"/>
    </location>
</feature>
<feature type="transmembrane region" description="Helical" evidence="7">
    <location>
        <begin position="428"/>
        <end position="454"/>
    </location>
</feature>
<feature type="transmembrane region" description="Helical" evidence="7">
    <location>
        <begin position="395"/>
        <end position="416"/>
    </location>
</feature>
<name>A0A8J3ZTM6_9ACTN</name>
<evidence type="ECO:0000259" key="8">
    <source>
        <dbReference type="Pfam" id="PF19053"/>
    </source>
</evidence>
<keyword evidence="3" id="KW-1003">Cell membrane</keyword>
<dbReference type="EMBL" id="BOPH01000038">
    <property type="protein sequence ID" value="GIJ68190.1"/>
    <property type="molecule type" value="Genomic_DNA"/>
</dbReference>
<comment type="subcellular location">
    <subcellularLocation>
        <location evidence="1">Cell membrane</location>
        <topology evidence="1">Multi-pass membrane protein</topology>
    </subcellularLocation>
</comment>
<comment type="caution">
    <text evidence="9">The sequence shown here is derived from an EMBL/GenBank/DDBJ whole genome shotgun (WGS) entry which is preliminary data.</text>
</comment>
<dbReference type="PIRSF" id="PIRSF017804">
    <property type="entry name" value="Secretion_EccD1"/>
    <property type="match status" value="1"/>
</dbReference>
<evidence type="ECO:0000256" key="4">
    <source>
        <dbReference type="ARBA" id="ARBA00022692"/>
    </source>
</evidence>
<comment type="similarity">
    <text evidence="2">Belongs to the EccD/Snm4 family.</text>
</comment>
<proteinExistence type="inferred from homology"/>
<feature type="transmembrane region" description="Helical" evidence="7">
    <location>
        <begin position="204"/>
        <end position="224"/>
    </location>
</feature>
<feature type="transmembrane region" description="Helical" evidence="7">
    <location>
        <begin position="341"/>
        <end position="358"/>
    </location>
</feature>
<feature type="transmembrane region" description="Helical" evidence="7">
    <location>
        <begin position="258"/>
        <end position="278"/>
    </location>
</feature>
<sequence length="459" mass="46403">MPSGLSRVTVVAPRMRVDLALPTDVPLADLLPTVLRYAGTDLADEQSARDGWTLARLGGRSLDISSTPAQLEVRDGELLYLRPRGQEAPTVVFDDVVDAVATATRDRSGRWNAATTRVVGLAFAVLALLGGAALALLAGPPHVPGASAALGLTVALLVVAVLLARVAGDVAGATTFAFVAAVYAAVGGLLVLAGDRPVGELSAPHVLCAATAVMLTVAAASIGVARSAPAFLFGGICAGGVFLACVICLLFDATPAGAAALTVSLALVLLPLLPMFAYRLGRLPVPTVPTDRAALTQDAETVDGADVLRRADRADGYLGALLGALAAVTGGAAVVVASDGVGGLALCSVLGLLLLARARWFISRVQRLPLIAGGGVAVGAALVAAFTAVDATTRLTAILGTLLVVAAVSVGFVLAGGRRPSSPIWGRVVDIVEVVLIVAVIPLVLWVSGLYAWIRSVRG</sequence>
<evidence type="ECO:0000256" key="5">
    <source>
        <dbReference type="ARBA" id="ARBA00022989"/>
    </source>
</evidence>
<dbReference type="InterPro" id="IPR024962">
    <property type="entry name" value="YukD-like"/>
</dbReference>
<evidence type="ECO:0000256" key="6">
    <source>
        <dbReference type="ARBA" id="ARBA00023136"/>
    </source>
</evidence>
<gene>
    <name evidence="9" type="ORF">Voc01_031070</name>
</gene>
<organism evidence="9 10">
    <name type="scientific">Virgisporangium ochraceum</name>
    <dbReference type="NCBI Taxonomy" id="65505"/>
    <lineage>
        <taxon>Bacteria</taxon>
        <taxon>Bacillati</taxon>
        <taxon>Actinomycetota</taxon>
        <taxon>Actinomycetes</taxon>
        <taxon>Micromonosporales</taxon>
        <taxon>Micromonosporaceae</taxon>
        <taxon>Virgisporangium</taxon>
    </lineage>
</organism>
<reference evidence="9" key="1">
    <citation type="submission" date="2021-01" db="EMBL/GenBank/DDBJ databases">
        <title>Whole genome shotgun sequence of Virgisporangium ochraceum NBRC 16418.</title>
        <authorList>
            <person name="Komaki H."/>
            <person name="Tamura T."/>
        </authorList>
    </citation>
    <scope>NUCLEOTIDE SEQUENCE</scope>
    <source>
        <strain evidence="9">NBRC 16418</strain>
    </source>
</reference>
<dbReference type="InterPro" id="IPR044049">
    <property type="entry name" value="EccD_transm"/>
</dbReference>
<accession>A0A8J3ZTM6</accession>
<keyword evidence="5 7" id="KW-1133">Transmembrane helix</keyword>
<feature type="transmembrane region" description="Helical" evidence="7">
    <location>
        <begin position="317"/>
        <end position="335"/>
    </location>
</feature>
<keyword evidence="6 7" id="KW-0472">Membrane</keyword>
<evidence type="ECO:0000256" key="1">
    <source>
        <dbReference type="ARBA" id="ARBA00004651"/>
    </source>
</evidence>
<dbReference type="GO" id="GO:0005886">
    <property type="term" value="C:plasma membrane"/>
    <property type="evidence" value="ECO:0007669"/>
    <property type="project" value="UniProtKB-SubCell"/>
</dbReference>
<keyword evidence="4 7" id="KW-0812">Transmembrane</keyword>